<evidence type="ECO:0000313" key="9">
    <source>
        <dbReference type="EMBL" id="SDB91514.1"/>
    </source>
</evidence>
<dbReference type="OrthoDB" id="5381335at2"/>
<dbReference type="InterPro" id="IPR011961">
    <property type="entry name" value="RimM"/>
</dbReference>
<evidence type="ECO:0000256" key="1">
    <source>
        <dbReference type="ARBA" id="ARBA00022490"/>
    </source>
</evidence>
<dbReference type="RefSeq" id="WP_092611626.1">
    <property type="nucleotide sequence ID" value="NZ_FMYF01000008.1"/>
</dbReference>
<evidence type="ECO:0000259" key="7">
    <source>
        <dbReference type="Pfam" id="PF01782"/>
    </source>
</evidence>
<gene>
    <name evidence="5" type="primary">rimM</name>
    <name evidence="9" type="ORF">GA0111570_10877</name>
</gene>
<dbReference type="InterPro" id="IPR056792">
    <property type="entry name" value="PRC_RimM"/>
</dbReference>
<dbReference type="SUPFAM" id="SSF50447">
    <property type="entry name" value="Translation proteins"/>
    <property type="match status" value="1"/>
</dbReference>
<feature type="region of interest" description="Disordered" evidence="6">
    <location>
        <begin position="171"/>
        <end position="190"/>
    </location>
</feature>
<feature type="domain" description="RimM N-terminal" evidence="7">
    <location>
        <begin position="8"/>
        <end position="85"/>
    </location>
</feature>
<sequence>MSETTTVVVGRIGKPHGIKGEVSVELRTDEPERRFAPGERLVAEDSGRTFVVAGYRWHQGRLLVRFDGLGDRTAAEAARGSMLTALVDPAELPEEQDAYYDRQLVGLRVLAADGTQAGEVTFVVHLPAQDLLEIRTPEGDRLVPFVSALVPTVDLAAGTLTLADMEGLLDDLDAPAEDDGPGPERGSDDA</sequence>
<keyword evidence="1 5" id="KW-0963">Cytoplasm</keyword>
<dbReference type="Gene3D" id="2.30.30.240">
    <property type="entry name" value="PRC-barrel domain"/>
    <property type="match status" value="1"/>
</dbReference>
<keyword evidence="2 5" id="KW-0690">Ribosome biogenesis</keyword>
<dbReference type="PANTHER" id="PTHR33692">
    <property type="entry name" value="RIBOSOME MATURATION FACTOR RIMM"/>
    <property type="match status" value="1"/>
</dbReference>
<dbReference type="Proteomes" id="UP000199086">
    <property type="component" value="Unassembled WGS sequence"/>
</dbReference>
<dbReference type="InterPro" id="IPR036976">
    <property type="entry name" value="RimM_N_sf"/>
</dbReference>
<keyword evidence="3 5" id="KW-0698">rRNA processing</keyword>
<dbReference type="GO" id="GO:0042274">
    <property type="term" value="P:ribosomal small subunit biogenesis"/>
    <property type="evidence" value="ECO:0007669"/>
    <property type="project" value="UniProtKB-UniRule"/>
</dbReference>
<comment type="function">
    <text evidence="5">An accessory protein needed during the final step in the assembly of 30S ribosomal subunit, possibly for assembly of the head region. Essential for efficient processing of 16S rRNA. May be needed both before and after RbfA during the maturation of 16S rRNA. It has affinity for free ribosomal 30S subunits but not for 70S ribosomes.</text>
</comment>
<evidence type="ECO:0000256" key="6">
    <source>
        <dbReference type="SAM" id="MobiDB-lite"/>
    </source>
</evidence>
<proteinExistence type="inferred from homology"/>
<feature type="compositionally biased region" description="Acidic residues" evidence="6">
    <location>
        <begin position="171"/>
        <end position="181"/>
    </location>
</feature>
<comment type="domain">
    <text evidence="5">The PRC barrel domain binds ribosomal protein uS19.</text>
</comment>
<comment type="subcellular location">
    <subcellularLocation>
        <location evidence="5">Cytoplasm</location>
    </subcellularLocation>
</comment>
<evidence type="ECO:0000256" key="3">
    <source>
        <dbReference type="ARBA" id="ARBA00022552"/>
    </source>
</evidence>
<dbReference type="PANTHER" id="PTHR33692:SF1">
    <property type="entry name" value="RIBOSOME MATURATION FACTOR RIMM"/>
    <property type="match status" value="1"/>
</dbReference>
<accession>A0A1G6HBJ4</accession>
<comment type="similarity">
    <text evidence="5">Belongs to the RimM family.</text>
</comment>
<dbReference type="Gene3D" id="2.40.30.60">
    <property type="entry name" value="RimM"/>
    <property type="match status" value="1"/>
</dbReference>
<evidence type="ECO:0000313" key="10">
    <source>
        <dbReference type="Proteomes" id="UP000199086"/>
    </source>
</evidence>
<feature type="domain" description="Ribosome maturation factor RimM PRC barrel" evidence="8">
    <location>
        <begin position="103"/>
        <end position="168"/>
    </location>
</feature>
<dbReference type="GO" id="GO:0043022">
    <property type="term" value="F:ribosome binding"/>
    <property type="evidence" value="ECO:0007669"/>
    <property type="project" value="InterPro"/>
</dbReference>
<dbReference type="GO" id="GO:0005840">
    <property type="term" value="C:ribosome"/>
    <property type="evidence" value="ECO:0007669"/>
    <property type="project" value="InterPro"/>
</dbReference>
<dbReference type="SUPFAM" id="SSF50346">
    <property type="entry name" value="PRC-barrel domain"/>
    <property type="match status" value="1"/>
</dbReference>
<organism evidence="9 10">
    <name type="scientific">Raineyella antarctica</name>
    <dbReference type="NCBI Taxonomy" id="1577474"/>
    <lineage>
        <taxon>Bacteria</taxon>
        <taxon>Bacillati</taxon>
        <taxon>Actinomycetota</taxon>
        <taxon>Actinomycetes</taxon>
        <taxon>Propionibacteriales</taxon>
        <taxon>Propionibacteriaceae</taxon>
        <taxon>Raineyella</taxon>
    </lineage>
</organism>
<reference evidence="9 10" key="1">
    <citation type="submission" date="2016-06" db="EMBL/GenBank/DDBJ databases">
        <authorList>
            <person name="Olsen C.W."/>
            <person name="Carey S."/>
            <person name="Hinshaw L."/>
            <person name="Karasin A.I."/>
        </authorList>
    </citation>
    <scope>NUCLEOTIDE SEQUENCE [LARGE SCALE GENOMIC DNA]</scope>
    <source>
        <strain evidence="9 10">LZ-22</strain>
    </source>
</reference>
<dbReference type="InterPro" id="IPR009000">
    <property type="entry name" value="Transl_B-barrel_sf"/>
</dbReference>
<keyword evidence="4 5" id="KW-0143">Chaperone</keyword>
<dbReference type="AlphaFoldDB" id="A0A1G6HBJ4"/>
<evidence type="ECO:0000259" key="8">
    <source>
        <dbReference type="Pfam" id="PF24986"/>
    </source>
</evidence>
<dbReference type="GO" id="GO:0005737">
    <property type="term" value="C:cytoplasm"/>
    <property type="evidence" value="ECO:0007669"/>
    <property type="project" value="UniProtKB-SubCell"/>
</dbReference>
<comment type="subunit">
    <text evidence="5">Binds ribosomal protein uS19.</text>
</comment>
<dbReference type="Pfam" id="PF01782">
    <property type="entry name" value="RimM"/>
    <property type="match status" value="1"/>
</dbReference>
<dbReference type="InterPro" id="IPR002676">
    <property type="entry name" value="RimM_N"/>
</dbReference>
<evidence type="ECO:0000256" key="4">
    <source>
        <dbReference type="ARBA" id="ARBA00023186"/>
    </source>
</evidence>
<dbReference type="EMBL" id="FMYF01000008">
    <property type="protein sequence ID" value="SDB91514.1"/>
    <property type="molecule type" value="Genomic_DNA"/>
</dbReference>
<dbReference type="NCBIfam" id="TIGR02273">
    <property type="entry name" value="16S_RimM"/>
    <property type="match status" value="1"/>
</dbReference>
<dbReference type="HAMAP" id="MF_00014">
    <property type="entry name" value="Ribosome_mat_RimM"/>
    <property type="match status" value="1"/>
</dbReference>
<dbReference type="STRING" id="1577474.GA0111570_10877"/>
<dbReference type="InterPro" id="IPR011033">
    <property type="entry name" value="PRC_barrel-like_sf"/>
</dbReference>
<dbReference type="GO" id="GO:0006364">
    <property type="term" value="P:rRNA processing"/>
    <property type="evidence" value="ECO:0007669"/>
    <property type="project" value="UniProtKB-UniRule"/>
</dbReference>
<evidence type="ECO:0000256" key="5">
    <source>
        <dbReference type="HAMAP-Rule" id="MF_00014"/>
    </source>
</evidence>
<protein>
    <recommendedName>
        <fullName evidence="5">Ribosome maturation factor RimM</fullName>
    </recommendedName>
</protein>
<dbReference type="Pfam" id="PF24986">
    <property type="entry name" value="PRC_RimM"/>
    <property type="match status" value="1"/>
</dbReference>
<name>A0A1G6HBJ4_9ACTN</name>
<keyword evidence="10" id="KW-1185">Reference proteome</keyword>
<evidence type="ECO:0000256" key="2">
    <source>
        <dbReference type="ARBA" id="ARBA00022517"/>
    </source>
</evidence>